<dbReference type="AlphaFoldDB" id="A0AAW0YK86"/>
<sequence>MSRFLFRGMMAPTFTPFKDNGSLNLELIPAYTKHLQQSGVKGAWVNGTVGECMSMTVPERKEVAETWIKRRADVPTIIIHCGGGCLKDTQELARHAEALGADGVAVFPCLFDKPESTEELVEYMQEVATACPNTPLFYYHYPIKTGVQLSMSEFLREGMKRIPTLSGIKFTDVDVSGEGKKCVEVAQGSLALFSGFDKTLQEALSVGFTCAVNSGFNFLPQHGSQVFALMEAGDAAGAIEAQGIISTCFDTMLNANDAPYTVSCLKTATTLLTGLDFGAVRKPTRAFTHSMTNTLRKDLQELGHKVY</sequence>
<evidence type="ECO:0000256" key="7">
    <source>
        <dbReference type="ARBA" id="ARBA00023239"/>
    </source>
</evidence>
<dbReference type="SUPFAM" id="SSF51569">
    <property type="entry name" value="Aldolase"/>
    <property type="match status" value="1"/>
</dbReference>
<comment type="pathway">
    <text evidence="2">Amino-sugar metabolism; N-acetylneuraminate degradation.</text>
</comment>
<organism evidence="14 15">
    <name type="scientific">Cherax quadricarinatus</name>
    <name type="common">Australian red claw crayfish</name>
    <dbReference type="NCBI Taxonomy" id="27406"/>
    <lineage>
        <taxon>Eukaryota</taxon>
        <taxon>Metazoa</taxon>
        <taxon>Ecdysozoa</taxon>
        <taxon>Arthropoda</taxon>
        <taxon>Crustacea</taxon>
        <taxon>Multicrustacea</taxon>
        <taxon>Malacostraca</taxon>
        <taxon>Eumalacostraca</taxon>
        <taxon>Eucarida</taxon>
        <taxon>Decapoda</taxon>
        <taxon>Pleocyemata</taxon>
        <taxon>Astacidea</taxon>
        <taxon>Parastacoidea</taxon>
        <taxon>Parastacidae</taxon>
        <taxon>Cherax</taxon>
    </lineage>
</organism>
<reference evidence="14 15" key="1">
    <citation type="journal article" date="2024" name="BMC Genomics">
        <title>Genome assembly of redclaw crayfish (Cherax quadricarinatus) provides insights into its immune adaptation and hypoxia tolerance.</title>
        <authorList>
            <person name="Liu Z."/>
            <person name="Zheng J."/>
            <person name="Li H."/>
            <person name="Fang K."/>
            <person name="Wang S."/>
            <person name="He J."/>
            <person name="Zhou D."/>
            <person name="Weng S."/>
            <person name="Chi M."/>
            <person name="Gu Z."/>
            <person name="He J."/>
            <person name="Li F."/>
            <person name="Wang M."/>
        </authorList>
    </citation>
    <scope>NUCLEOTIDE SEQUENCE [LARGE SCALE GENOMIC DNA]</scope>
    <source>
        <strain evidence="14">ZL_2023a</strain>
    </source>
</reference>
<comment type="subcellular location">
    <subcellularLocation>
        <location evidence="1">Cytoplasm</location>
    </subcellularLocation>
</comment>
<proteinExistence type="inferred from homology"/>
<evidence type="ECO:0000256" key="10">
    <source>
        <dbReference type="ARBA" id="ARBA00044906"/>
    </source>
</evidence>
<comment type="subunit">
    <text evidence="4">Homotetramer.</text>
</comment>
<feature type="binding site" evidence="13">
    <location>
        <position position="212"/>
    </location>
    <ligand>
        <name>pyruvate</name>
        <dbReference type="ChEBI" id="CHEBI:15361"/>
    </ligand>
</feature>
<dbReference type="GO" id="GO:0008747">
    <property type="term" value="F:N-acetylneuraminate lyase activity"/>
    <property type="evidence" value="ECO:0007669"/>
    <property type="project" value="UniProtKB-EC"/>
</dbReference>
<dbReference type="InterPro" id="IPR002220">
    <property type="entry name" value="DapA-like"/>
</dbReference>
<protein>
    <recommendedName>
        <fullName evidence="5">N-acetylneuraminate lyase</fullName>
        <ecNumber evidence="5">4.1.3.3</ecNumber>
    </recommendedName>
</protein>
<gene>
    <name evidence="14" type="ORF">OTU49_011924</name>
</gene>
<keyword evidence="7 11" id="KW-0456">Lyase</keyword>
<dbReference type="GO" id="GO:0005737">
    <property type="term" value="C:cytoplasm"/>
    <property type="evidence" value="ECO:0007669"/>
    <property type="project" value="UniProtKB-SubCell"/>
</dbReference>
<dbReference type="EMBL" id="JARKIK010000005">
    <property type="protein sequence ID" value="KAK8752065.1"/>
    <property type="molecule type" value="Genomic_DNA"/>
</dbReference>
<keyword evidence="9" id="KW-0119">Carbohydrate metabolism</keyword>
<evidence type="ECO:0000256" key="1">
    <source>
        <dbReference type="ARBA" id="ARBA00004496"/>
    </source>
</evidence>
<evidence type="ECO:0000256" key="4">
    <source>
        <dbReference type="ARBA" id="ARBA00011881"/>
    </source>
</evidence>
<feature type="active site" description="Schiff-base intermediate with substrate" evidence="12">
    <location>
        <position position="169"/>
    </location>
</feature>
<dbReference type="PRINTS" id="PR00146">
    <property type="entry name" value="DHPICSNTHASE"/>
</dbReference>
<evidence type="ECO:0000256" key="11">
    <source>
        <dbReference type="PIRNR" id="PIRNR001365"/>
    </source>
</evidence>
<dbReference type="Proteomes" id="UP001445076">
    <property type="component" value="Unassembled WGS sequence"/>
</dbReference>
<evidence type="ECO:0000256" key="9">
    <source>
        <dbReference type="ARBA" id="ARBA00023277"/>
    </source>
</evidence>
<evidence type="ECO:0000256" key="13">
    <source>
        <dbReference type="PIRSR" id="PIRSR001365-2"/>
    </source>
</evidence>
<evidence type="ECO:0000313" key="15">
    <source>
        <dbReference type="Proteomes" id="UP001445076"/>
    </source>
</evidence>
<evidence type="ECO:0000256" key="2">
    <source>
        <dbReference type="ARBA" id="ARBA00004878"/>
    </source>
</evidence>
<dbReference type="Gene3D" id="3.20.20.70">
    <property type="entry name" value="Aldolase class I"/>
    <property type="match status" value="1"/>
</dbReference>
<keyword evidence="15" id="KW-1185">Reference proteome</keyword>
<keyword evidence="6" id="KW-0963">Cytoplasm</keyword>
<comment type="caution">
    <text evidence="14">The sequence shown here is derived from an EMBL/GenBank/DDBJ whole genome shotgun (WGS) entry which is preliminary data.</text>
</comment>
<dbReference type="EC" id="4.1.3.3" evidence="5"/>
<comment type="catalytic activity">
    <reaction evidence="10">
        <text>aceneuramate = aldehydo-N-acetyl-D-mannosamine + pyruvate</text>
        <dbReference type="Rhea" id="RHEA:23296"/>
        <dbReference type="ChEBI" id="CHEBI:15361"/>
        <dbReference type="ChEBI" id="CHEBI:17122"/>
        <dbReference type="ChEBI" id="CHEBI:173083"/>
        <dbReference type="EC" id="4.1.3.3"/>
    </reaction>
</comment>
<evidence type="ECO:0000256" key="6">
    <source>
        <dbReference type="ARBA" id="ARBA00022490"/>
    </source>
</evidence>
<name>A0AAW0YK86_CHEQU</name>
<evidence type="ECO:0000256" key="3">
    <source>
        <dbReference type="ARBA" id="ARBA00006324"/>
    </source>
</evidence>
<comment type="similarity">
    <text evidence="3">Belongs to the DapA family. NanA subfamily.</text>
</comment>
<dbReference type="PANTHER" id="PTHR12128">
    <property type="entry name" value="DIHYDRODIPICOLINATE SYNTHASE"/>
    <property type="match status" value="1"/>
</dbReference>
<evidence type="ECO:0000256" key="8">
    <source>
        <dbReference type="ARBA" id="ARBA00023270"/>
    </source>
</evidence>
<keyword evidence="8" id="KW-0704">Schiff base</keyword>
<evidence type="ECO:0000313" key="14">
    <source>
        <dbReference type="EMBL" id="KAK8752065.1"/>
    </source>
</evidence>
<accession>A0AAW0YK86</accession>
<feature type="active site" description="Proton donor/acceptor" evidence="12">
    <location>
        <position position="139"/>
    </location>
</feature>
<dbReference type="PANTHER" id="PTHR12128:SF21">
    <property type="entry name" value="N-ACETYLNEURAMINATE LYASE"/>
    <property type="match status" value="1"/>
</dbReference>
<dbReference type="SMART" id="SM01130">
    <property type="entry name" value="DHDPS"/>
    <property type="match status" value="1"/>
</dbReference>
<dbReference type="PIRSF" id="PIRSF001365">
    <property type="entry name" value="DHDPS"/>
    <property type="match status" value="1"/>
</dbReference>
<dbReference type="InterPro" id="IPR013785">
    <property type="entry name" value="Aldolase_TIM"/>
</dbReference>
<evidence type="ECO:0000256" key="5">
    <source>
        <dbReference type="ARBA" id="ARBA00012911"/>
    </source>
</evidence>
<dbReference type="Pfam" id="PF00701">
    <property type="entry name" value="DHDPS"/>
    <property type="match status" value="1"/>
</dbReference>
<evidence type="ECO:0000256" key="12">
    <source>
        <dbReference type="PIRSR" id="PIRSR001365-1"/>
    </source>
</evidence>